<feature type="signal peptide" evidence="1">
    <location>
        <begin position="1"/>
        <end position="19"/>
    </location>
</feature>
<dbReference type="RefSeq" id="WP_345371764.1">
    <property type="nucleotide sequence ID" value="NZ_BAABJX010000033.1"/>
</dbReference>
<proteinExistence type="predicted"/>
<evidence type="ECO:0000256" key="1">
    <source>
        <dbReference type="SAM" id="SignalP"/>
    </source>
</evidence>
<feature type="chain" id="PRO_5045314083" evidence="1">
    <location>
        <begin position="20"/>
        <end position="101"/>
    </location>
</feature>
<gene>
    <name evidence="2" type="ORF">GCM10023331_22130</name>
</gene>
<protein>
    <submittedName>
        <fullName evidence="2">Uncharacterized protein</fullName>
    </submittedName>
</protein>
<sequence length="101" mass="11547">MKTIFSALLFLGAFTTLFAQESSLSSARDTLKKHQFTFDGTLVITGSTRRYDSNPAPYHIEEFGYEKRLMGMYISNNLLWDESLFTNMVGQGIQGTVIWRH</sequence>
<dbReference type="EMBL" id="BAABJX010000033">
    <property type="protein sequence ID" value="GAA4836516.1"/>
    <property type="molecule type" value="Genomic_DNA"/>
</dbReference>
<organism evidence="2 3">
    <name type="scientific">Algivirga pacifica</name>
    <dbReference type="NCBI Taxonomy" id="1162670"/>
    <lineage>
        <taxon>Bacteria</taxon>
        <taxon>Pseudomonadati</taxon>
        <taxon>Bacteroidota</taxon>
        <taxon>Cytophagia</taxon>
        <taxon>Cytophagales</taxon>
        <taxon>Flammeovirgaceae</taxon>
        <taxon>Algivirga</taxon>
    </lineage>
</organism>
<name>A0ABP9DAB2_9BACT</name>
<evidence type="ECO:0000313" key="3">
    <source>
        <dbReference type="Proteomes" id="UP001500298"/>
    </source>
</evidence>
<comment type="caution">
    <text evidence="2">The sequence shown here is derived from an EMBL/GenBank/DDBJ whole genome shotgun (WGS) entry which is preliminary data.</text>
</comment>
<reference evidence="3" key="1">
    <citation type="journal article" date="2019" name="Int. J. Syst. Evol. Microbiol.">
        <title>The Global Catalogue of Microorganisms (GCM) 10K type strain sequencing project: providing services to taxonomists for standard genome sequencing and annotation.</title>
        <authorList>
            <consortium name="The Broad Institute Genomics Platform"/>
            <consortium name="The Broad Institute Genome Sequencing Center for Infectious Disease"/>
            <person name="Wu L."/>
            <person name="Ma J."/>
        </authorList>
    </citation>
    <scope>NUCLEOTIDE SEQUENCE [LARGE SCALE GENOMIC DNA]</scope>
    <source>
        <strain evidence="3">JCM 18326</strain>
    </source>
</reference>
<evidence type="ECO:0000313" key="2">
    <source>
        <dbReference type="EMBL" id="GAA4836516.1"/>
    </source>
</evidence>
<accession>A0ABP9DAB2</accession>
<keyword evidence="3" id="KW-1185">Reference proteome</keyword>
<dbReference type="Proteomes" id="UP001500298">
    <property type="component" value="Unassembled WGS sequence"/>
</dbReference>
<keyword evidence="1" id="KW-0732">Signal</keyword>